<feature type="domain" description="HNH" evidence="2">
    <location>
        <begin position="32"/>
        <end position="76"/>
    </location>
</feature>
<evidence type="ECO:0000256" key="1">
    <source>
        <dbReference type="SAM" id="MobiDB-lite"/>
    </source>
</evidence>
<evidence type="ECO:0000259" key="2">
    <source>
        <dbReference type="Pfam" id="PF01844"/>
    </source>
</evidence>
<dbReference type="GO" id="GO:0008270">
    <property type="term" value="F:zinc ion binding"/>
    <property type="evidence" value="ECO:0007669"/>
    <property type="project" value="InterPro"/>
</dbReference>
<dbReference type="InterPro" id="IPR003615">
    <property type="entry name" value="HNH_nuc"/>
</dbReference>
<dbReference type="EMBL" id="KU963248">
    <property type="protein sequence ID" value="AMS02563.1"/>
    <property type="molecule type" value="Genomic_DNA"/>
</dbReference>
<dbReference type="RefSeq" id="YP_009301073.1">
    <property type="nucleotide sequence ID" value="NC_031230.1"/>
</dbReference>
<dbReference type="OrthoDB" id="17914at10239"/>
<reference evidence="4" key="1">
    <citation type="submission" date="2016-03" db="EMBL/GenBank/DDBJ databases">
        <authorList>
            <person name="Ploux O."/>
        </authorList>
    </citation>
    <scope>NUCLEOTIDE SEQUENCE [LARGE SCALE GENOMIC DNA]</scope>
</reference>
<dbReference type="Gene3D" id="1.10.30.50">
    <property type="match status" value="1"/>
</dbReference>
<dbReference type="GO" id="GO:0004519">
    <property type="term" value="F:endonuclease activity"/>
    <property type="evidence" value="ECO:0007669"/>
    <property type="project" value="UniProtKB-KW"/>
</dbReference>
<dbReference type="GeneID" id="29124976"/>
<keyword evidence="3" id="KW-0378">Hydrolase</keyword>
<gene>
    <name evidence="3" type="primary">14</name>
    <name evidence="3" type="ORF">SEA_YVONNETASTIC_14</name>
</gene>
<dbReference type="KEGG" id="vg:29124976"/>
<feature type="compositionally biased region" description="Basic residues" evidence="1">
    <location>
        <begin position="74"/>
        <end position="89"/>
    </location>
</feature>
<dbReference type="CDD" id="cd00085">
    <property type="entry name" value="HNHc"/>
    <property type="match status" value="1"/>
</dbReference>
<keyword evidence="3" id="KW-0255">Endonuclease</keyword>
<dbReference type="Proteomes" id="UP000201371">
    <property type="component" value="Segment"/>
</dbReference>
<evidence type="ECO:0000313" key="3">
    <source>
        <dbReference type="EMBL" id="AMS02563.1"/>
    </source>
</evidence>
<organism evidence="3 4">
    <name type="scientific">Gordonia phage Yvonnetastic</name>
    <dbReference type="NCBI Taxonomy" id="1821566"/>
    <lineage>
        <taxon>Viruses</taxon>
        <taxon>Duplodnaviria</taxon>
        <taxon>Heunggongvirae</taxon>
        <taxon>Uroviricota</taxon>
        <taxon>Caudoviricetes</taxon>
        <taxon>Yvonnevirus</taxon>
        <taxon>Yvonnevirus yvonnetastic</taxon>
        <taxon>Gordonia virus Yvonnetastic</taxon>
    </lineage>
</organism>
<keyword evidence="3" id="KW-0540">Nuclease</keyword>
<evidence type="ECO:0000313" key="4">
    <source>
        <dbReference type="Proteomes" id="UP000201371"/>
    </source>
</evidence>
<name>A0A142K8Y0_9CAUD</name>
<dbReference type="InterPro" id="IPR002711">
    <property type="entry name" value="HNH"/>
</dbReference>
<feature type="region of interest" description="Disordered" evidence="1">
    <location>
        <begin position="74"/>
        <end position="102"/>
    </location>
</feature>
<sequence length="102" mass="12057">MTWGESLSPEWRRNKPLVLARDNYSCQLKWSQCTVRATEVDHIINRDAWPHDKPGRDSMDNGQAVCHRCHVMKTSREQQKKRRENKAKAQHPWANLKHPGMR</sequence>
<proteinExistence type="predicted"/>
<keyword evidence="4" id="KW-1185">Reference proteome</keyword>
<protein>
    <submittedName>
        <fullName evidence="3">HNH endonuclease</fullName>
    </submittedName>
</protein>
<accession>A0A142K8Y0</accession>
<dbReference type="Pfam" id="PF01844">
    <property type="entry name" value="HNH"/>
    <property type="match status" value="1"/>
</dbReference>
<dbReference type="GO" id="GO:0003676">
    <property type="term" value="F:nucleic acid binding"/>
    <property type="evidence" value="ECO:0007669"/>
    <property type="project" value="InterPro"/>
</dbReference>